<evidence type="ECO:0000313" key="3">
    <source>
        <dbReference type="Proteomes" id="UP000472271"/>
    </source>
</evidence>
<name>A0A672YSF3_9TELE</name>
<reference evidence="2" key="1">
    <citation type="submission" date="2019-06" db="EMBL/GenBank/DDBJ databases">
        <authorList>
            <consortium name="Wellcome Sanger Institute Data Sharing"/>
        </authorList>
    </citation>
    <scope>NUCLEOTIDE SEQUENCE [LARGE SCALE GENOMIC DNA]</scope>
</reference>
<dbReference type="PANTHER" id="PTHR21963">
    <property type="entry name" value="PF6"/>
    <property type="match status" value="1"/>
</dbReference>
<proteinExistence type="predicted"/>
<accession>A0A672YSF3</accession>
<keyword evidence="3" id="KW-1185">Reference proteome</keyword>
<dbReference type="Proteomes" id="UP000472271">
    <property type="component" value="Chromosome 18"/>
</dbReference>
<sequence length="269" mass="30878">LKSWQCILMLGVNKQHTHSWTCVLIQEPAKMLLDAGEQIPCDLMAKIVKFLLLQIKTNDQQRREAEKLALGCRIFEGVAHLVYDCLDWRRQHQHYLDNIKLINVPKVIVPDIQPVVLTPPPMSPRSKKRTPRGEKAQLPPLSTDVDMRYYNNLLDLVSPESCSVPLILHSMLEQVCMCMLKISPSRGKIQNVVSWPEVERLFHHSVFESMPLTTLHQKGVLLNATGSLQTPPIIPWDNPLSYAKQQFSILSRKGLLFNLIQWLHHLTHI</sequence>
<protein>
    <submittedName>
        <fullName evidence="2">Uncharacterized protein</fullName>
    </submittedName>
</protein>
<dbReference type="AlphaFoldDB" id="A0A672YSF3"/>
<evidence type="ECO:0000256" key="1">
    <source>
        <dbReference type="SAM" id="MobiDB-lite"/>
    </source>
</evidence>
<dbReference type="GO" id="GO:1990716">
    <property type="term" value="C:axonemal central apparatus"/>
    <property type="evidence" value="ECO:0007669"/>
    <property type="project" value="TreeGrafter"/>
</dbReference>
<reference evidence="2" key="2">
    <citation type="submission" date="2025-08" db="UniProtKB">
        <authorList>
            <consortium name="Ensembl"/>
        </authorList>
    </citation>
    <scope>IDENTIFICATION</scope>
</reference>
<reference evidence="2" key="3">
    <citation type="submission" date="2025-09" db="UniProtKB">
        <authorList>
            <consortium name="Ensembl"/>
        </authorList>
    </citation>
    <scope>IDENTIFICATION</scope>
</reference>
<dbReference type="GO" id="GO:0003351">
    <property type="term" value="P:epithelial cilium movement involved in extracellular fluid movement"/>
    <property type="evidence" value="ECO:0007669"/>
    <property type="project" value="TreeGrafter"/>
</dbReference>
<dbReference type="InterPro" id="IPR026173">
    <property type="entry name" value="SPAG17"/>
</dbReference>
<dbReference type="GO" id="GO:1904158">
    <property type="term" value="P:axonemal central apparatus assembly"/>
    <property type="evidence" value="ECO:0007669"/>
    <property type="project" value="TreeGrafter"/>
</dbReference>
<dbReference type="Ensembl" id="ENSSORT00005007798.1">
    <property type="protein sequence ID" value="ENSSORP00005007518.1"/>
    <property type="gene ID" value="ENSSORG00005004277.1"/>
</dbReference>
<organism evidence="2 3">
    <name type="scientific">Sphaeramia orbicularis</name>
    <name type="common">orbiculate cardinalfish</name>
    <dbReference type="NCBI Taxonomy" id="375764"/>
    <lineage>
        <taxon>Eukaryota</taxon>
        <taxon>Metazoa</taxon>
        <taxon>Chordata</taxon>
        <taxon>Craniata</taxon>
        <taxon>Vertebrata</taxon>
        <taxon>Euteleostomi</taxon>
        <taxon>Actinopterygii</taxon>
        <taxon>Neopterygii</taxon>
        <taxon>Teleostei</taxon>
        <taxon>Neoteleostei</taxon>
        <taxon>Acanthomorphata</taxon>
        <taxon>Gobiaria</taxon>
        <taxon>Kurtiformes</taxon>
        <taxon>Apogonoidei</taxon>
        <taxon>Apogonidae</taxon>
        <taxon>Apogoninae</taxon>
        <taxon>Sphaeramia</taxon>
    </lineage>
</organism>
<feature type="region of interest" description="Disordered" evidence="1">
    <location>
        <begin position="118"/>
        <end position="139"/>
    </location>
</feature>
<evidence type="ECO:0000313" key="2">
    <source>
        <dbReference type="Ensembl" id="ENSSORP00005007518.1"/>
    </source>
</evidence>
<dbReference type="GO" id="GO:0005576">
    <property type="term" value="C:extracellular region"/>
    <property type="evidence" value="ECO:0007669"/>
    <property type="project" value="GOC"/>
</dbReference>
<dbReference type="PANTHER" id="PTHR21963:SF1">
    <property type="entry name" value="SPERM-ASSOCIATED ANTIGEN 17"/>
    <property type="match status" value="1"/>
</dbReference>